<evidence type="ECO:0000313" key="2">
    <source>
        <dbReference type="Proteomes" id="UP000094527"/>
    </source>
</evidence>
<keyword evidence="1" id="KW-0067">ATP-binding</keyword>
<dbReference type="Proteomes" id="UP000094527">
    <property type="component" value="Unassembled WGS sequence"/>
</dbReference>
<dbReference type="PANTHER" id="PTHR43038:SF3">
    <property type="entry name" value="ABC TRANSPORTER G FAMILY MEMBER 20 ISOFORM X1"/>
    <property type="match status" value="1"/>
</dbReference>
<dbReference type="PANTHER" id="PTHR43038">
    <property type="entry name" value="ATP-BINDING CASSETTE, SUB-FAMILY H, MEMBER 1"/>
    <property type="match status" value="1"/>
</dbReference>
<name>A0A1D2MWW4_ORCCI</name>
<dbReference type="GO" id="GO:0005524">
    <property type="term" value="F:ATP binding"/>
    <property type="evidence" value="ECO:0007669"/>
    <property type="project" value="UniProtKB-KW"/>
</dbReference>
<sequence length="104" mass="11596">MLHNFKMDILKSVTPAVSVINGYKSYFKGKPVLDNFNMTVPKRNHIWLAGSEWTTMLSCLVGLRQLDSGDIRVFGAKPGTISSGIPGKKLGYMLKISLYTLIFQ</sequence>
<reference evidence="1 2" key="1">
    <citation type="journal article" date="2016" name="Genome Biol. Evol.">
        <title>Gene Family Evolution Reflects Adaptation to Soil Environmental Stressors in the Genome of the Collembolan Orchesella cincta.</title>
        <authorList>
            <person name="Faddeeva-Vakhrusheva A."/>
            <person name="Derks M.F."/>
            <person name="Anvar S.Y."/>
            <person name="Agamennone V."/>
            <person name="Suring W."/>
            <person name="Smit S."/>
            <person name="van Straalen N.M."/>
            <person name="Roelofs D."/>
        </authorList>
    </citation>
    <scope>NUCLEOTIDE SEQUENCE [LARGE SCALE GENOMIC DNA]</scope>
    <source>
        <tissue evidence="1">Mixed pool</tissue>
    </source>
</reference>
<dbReference type="SUPFAM" id="SSF52540">
    <property type="entry name" value="P-loop containing nucleoside triphosphate hydrolases"/>
    <property type="match status" value="1"/>
</dbReference>
<dbReference type="EMBL" id="LJIJ01000456">
    <property type="protein sequence ID" value="ODM97294.1"/>
    <property type="molecule type" value="Genomic_DNA"/>
</dbReference>
<protein>
    <submittedName>
        <fullName evidence="1">Fe(3+) ions import ATP-binding protein FbpC</fullName>
    </submittedName>
</protein>
<dbReference type="InterPro" id="IPR027417">
    <property type="entry name" value="P-loop_NTPase"/>
</dbReference>
<gene>
    <name evidence="1" type="ORF">Ocin01_09374</name>
</gene>
<evidence type="ECO:0000313" key="1">
    <source>
        <dbReference type="EMBL" id="ODM97294.1"/>
    </source>
</evidence>
<accession>A0A1D2MWW4</accession>
<dbReference type="OrthoDB" id="10255969at2759"/>
<comment type="caution">
    <text evidence="1">The sequence shown here is derived from an EMBL/GenBank/DDBJ whole genome shotgun (WGS) entry which is preliminary data.</text>
</comment>
<organism evidence="1 2">
    <name type="scientific">Orchesella cincta</name>
    <name type="common">Springtail</name>
    <name type="synonym">Podura cincta</name>
    <dbReference type="NCBI Taxonomy" id="48709"/>
    <lineage>
        <taxon>Eukaryota</taxon>
        <taxon>Metazoa</taxon>
        <taxon>Ecdysozoa</taxon>
        <taxon>Arthropoda</taxon>
        <taxon>Hexapoda</taxon>
        <taxon>Collembola</taxon>
        <taxon>Entomobryomorpha</taxon>
        <taxon>Entomobryoidea</taxon>
        <taxon>Orchesellidae</taxon>
        <taxon>Orchesellinae</taxon>
        <taxon>Orchesella</taxon>
    </lineage>
</organism>
<dbReference type="AlphaFoldDB" id="A0A1D2MWW4"/>
<dbReference type="STRING" id="48709.A0A1D2MWW4"/>
<keyword evidence="1" id="KW-0547">Nucleotide-binding</keyword>
<proteinExistence type="predicted"/>
<keyword evidence="2" id="KW-1185">Reference proteome</keyword>
<dbReference type="Gene3D" id="3.40.50.300">
    <property type="entry name" value="P-loop containing nucleotide triphosphate hydrolases"/>
    <property type="match status" value="1"/>
</dbReference>